<dbReference type="GO" id="GO:0008671">
    <property type="term" value="F:2-dehydro-3-deoxygalactonokinase activity"/>
    <property type="evidence" value="ECO:0007669"/>
    <property type="project" value="InterPro"/>
</dbReference>
<dbReference type="CDD" id="cd24012">
    <property type="entry name" value="ASKHA_NBD_KDGal-kinase"/>
    <property type="match status" value="1"/>
</dbReference>
<dbReference type="RefSeq" id="WP_160752545.1">
    <property type="nucleotide sequence ID" value="NZ_WTYA01000003.1"/>
</dbReference>
<accession>A0A845ACS7</accession>
<protein>
    <submittedName>
        <fullName evidence="1">2-oxo-3-deoxygalactonate kinase</fullName>
    </submittedName>
</protein>
<keyword evidence="1" id="KW-0808">Transferase</keyword>
<evidence type="ECO:0000313" key="2">
    <source>
        <dbReference type="Proteomes" id="UP000439780"/>
    </source>
</evidence>
<dbReference type="InterPro" id="IPR042257">
    <property type="entry name" value="DGOK_C"/>
</dbReference>
<evidence type="ECO:0000313" key="1">
    <source>
        <dbReference type="EMBL" id="MXP28252.1"/>
    </source>
</evidence>
<proteinExistence type="predicted"/>
<keyword evidence="2" id="KW-1185">Reference proteome</keyword>
<dbReference type="InterPro" id="IPR042258">
    <property type="entry name" value="DGOK_N"/>
</dbReference>
<dbReference type="Pfam" id="PF05035">
    <property type="entry name" value="DGOK"/>
    <property type="match status" value="1"/>
</dbReference>
<dbReference type="AlphaFoldDB" id="A0A845ACS7"/>
<dbReference type="Gene3D" id="3.30.420.310">
    <property type="entry name" value="2-keto-3-deoxy-galactonokinase, C-terminal domain"/>
    <property type="match status" value="1"/>
</dbReference>
<reference evidence="1 2" key="1">
    <citation type="submission" date="2019-12" db="EMBL/GenBank/DDBJ databases">
        <title>Genomic-based taxomic classification of the family Erythrobacteraceae.</title>
        <authorList>
            <person name="Xu L."/>
        </authorList>
    </citation>
    <scope>NUCLEOTIDE SEQUENCE [LARGE SCALE GENOMIC DNA]</scope>
    <source>
        <strain evidence="1 2">KEMB 9005-328</strain>
    </source>
</reference>
<dbReference type="InterPro" id="IPR007729">
    <property type="entry name" value="DGOK"/>
</dbReference>
<sequence>MNRLFPPRSDHAASQLGNFWANWSNLVVPLCDPKRLSPRRSQVERVSGGDCIAIDWGSTNRLVLVLGEDGQVRWSGRDDRGVLAVDRENFADELRELRNTHGDLPAIAAGMVTSSRGWVEVPYCDIPANLEAVAKGCITLRDSDVTLVPGLAQRLPGRADVMRGEEIQAFGAIAAGLAPPSGLFCQPGTHNKWIDIVDGRIMGFSTAITGEIFALLRTQSLLADMLKSEVRDCLAFREGLKRGAAATDLLNALFEIRAAALLGQRDPGQSAAYASGLLIGADIGARTDLAARAVYVLASGALAELYGVAISALGGIVRPLDSEASFAAGMHCLRSMLR</sequence>
<dbReference type="EMBL" id="WTYA01000003">
    <property type="protein sequence ID" value="MXP28252.1"/>
    <property type="molecule type" value="Genomic_DNA"/>
</dbReference>
<dbReference type="GO" id="GO:0034194">
    <property type="term" value="P:D-galactonate catabolic process"/>
    <property type="evidence" value="ECO:0007669"/>
    <property type="project" value="InterPro"/>
</dbReference>
<dbReference type="Gene3D" id="3.30.420.300">
    <property type="entry name" value="2-keto-3-deoxy-galactonokinase, substrate binding domain"/>
    <property type="match status" value="1"/>
</dbReference>
<comment type="caution">
    <text evidence="1">The sequence shown here is derived from an EMBL/GenBank/DDBJ whole genome shotgun (WGS) entry which is preliminary data.</text>
</comment>
<gene>
    <name evidence="1" type="ORF">GRI58_05380</name>
</gene>
<dbReference type="OrthoDB" id="256574at2"/>
<organism evidence="1 2">
    <name type="scientific">Qipengyuania algicida</name>
    <dbReference type="NCBI Taxonomy" id="1836209"/>
    <lineage>
        <taxon>Bacteria</taxon>
        <taxon>Pseudomonadati</taxon>
        <taxon>Pseudomonadota</taxon>
        <taxon>Alphaproteobacteria</taxon>
        <taxon>Sphingomonadales</taxon>
        <taxon>Erythrobacteraceae</taxon>
        <taxon>Qipengyuania</taxon>
    </lineage>
</organism>
<keyword evidence="1" id="KW-0418">Kinase</keyword>
<dbReference type="Proteomes" id="UP000439780">
    <property type="component" value="Unassembled WGS sequence"/>
</dbReference>
<name>A0A845ACS7_9SPHN</name>